<name>A0A6J6HUT3_9ZZZZ</name>
<dbReference type="InterPro" id="IPR058593">
    <property type="entry name" value="ARB_07466-like_C"/>
</dbReference>
<feature type="compositionally biased region" description="Low complexity" evidence="1">
    <location>
        <begin position="421"/>
        <end position="433"/>
    </location>
</feature>
<dbReference type="AlphaFoldDB" id="A0A6J6HUT3"/>
<gene>
    <name evidence="3" type="ORF">UFOPK1908_00504</name>
</gene>
<accession>A0A6J6HUT3</accession>
<proteinExistence type="predicted"/>
<reference evidence="3" key="1">
    <citation type="submission" date="2020-05" db="EMBL/GenBank/DDBJ databases">
        <authorList>
            <person name="Chiriac C."/>
            <person name="Salcher M."/>
            <person name="Ghai R."/>
            <person name="Kavagutti S V."/>
        </authorList>
    </citation>
    <scope>NUCLEOTIDE SEQUENCE</scope>
</reference>
<dbReference type="Pfam" id="PF26571">
    <property type="entry name" value="VldE"/>
    <property type="match status" value="1"/>
</dbReference>
<evidence type="ECO:0000259" key="2">
    <source>
        <dbReference type="Pfam" id="PF26571"/>
    </source>
</evidence>
<evidence type="ECO:0000313" key="3">
    <source>
        <dbReference type="EMBL" id="CAB4617622.1"/>
    </source>
</evidence>
<organism evidence="3">
    <name type="scientific">freshwater metagenome</name>
    <dbReference type="NCBI Taxonomy" id="449393"/>
    <lineage>
        <taxon>unclassified sequences</taxon>
        <taxon>metagenomes</taxon>
        <taxon>ecological metagenomes</taxon>
    </lineage>
</organism>
<feature type="domain" description="ARB-07466-like C-terminal" evidence="2">
    <location>
        <begin position="95"/>
        <end position="202"/>
    </location>
</feature>
<evidence type="ECO:0000256" key="1">
    <source>
        <dbReference type="SAM" id="MobiDB-lite"/>
    </source>
</evidence>
<dbReference type="EMBL" id="CAEZVB010000014">
    <property type="protein sequence ID" value="CAB4617622.1"/>
    <property type="molecule type" value="Genomic_DNA"/>
</dbReference>
<feature type="region of interest" description="Disordered" evidence="1">
    <location>
        <begin position="421"/>
        <end position="442"/>
    </location>
</feature>
<protein>
    <submittedName>
        <fullName evidence="3">Unannotated protein</fullName>
    </submittedName>
</protein>
<sequence>MLPRHGHFALSTRRRPHGVRALTSAVLAATLLVSIAPFAQANDSGWTSSNWTGVVGGPPAPGVGLPAAPLPTNPAPVGPIVDIAPTYEGQATCDPTIKPGAQRAADLIKATYGATQTVWIPRGCDVGDQSEHKEGRALDWMTDVRKAQERSNAETFLQWLLGPDAAGVPYGNAMRMGVMYIGWNDRIWRGYDVGRGWTELKGCFSKPDPGSDTVCHRNHIHISFTWDGAAGTTSMWTGNPITAPYCPRASSGASTKYPEARGELISVGPVRVLDTRAALGLAQRCRLQQDRWTGDSHRLFPKITGVGGIPPNNVGSVRVRVTAQGSNAKASVRVWSPGQDKSQQLFEVGMNSDASAETTVPVSTDGTIAIATSTGATDIVVEVLGYYRADATGAVAALPTTTSGSTPMGAVPIFTPVPNASPAATKAPEKAPAQTITPASPPPLEPEPTDFQAVGSVVGFETTSDAPIQAGESRTISLAGLPATARSAVVFVTTKEAQKRGFLRIGRSTASESLKVKFPKTAMKKAVMIVPVNGSDMTVSASPSSAVQIRVELLGFGTSDTPPTVIPMDPKLMMKGTVDPAKPLIFQAARKFNLPGMKRLKAVLLRVQTRKATADGTLAVFASDGTAPGTRSAPVMANAKYAALVLAPVGADGKIQVSSTVATHFIATLVGYVK</sequence>